<dbReference type="InterPro" id="IPR005543">
    <property type="entry name" value="PASTA_dom"/>
</dbReference>
<organism evidence="13 14">
    <name type="scientific">Phytomonospora endophytica</name>
    <dbReference type="NCBI Taxonomy" id="714109"/>
    <lineage>
        <taxon>Bacteria</taxon>
        <taxon>Bacillati</taxon>
        <taxon>Actinomycetota</taxon>
        <taxon>Actinomycetes</taxon>
        <taxon>Micromonosporales</taxon>
        <taxon>Micromonosporaceae</taxon>
        <taxon>Phytomonospora</taxon>
    </lineage>
</organism>
<evidence type="ECO:0000313" key="13">
    <source>
        <dbReference type="EMBL" id="MBB6036886.1"/>
    </source>
</evidence>
<dbReference type="SUPFAM" id="SSF56112">
    <property type="entry name" value="Protein kinase-like (PK-like)"/>
    <property type="match status" value="1"/>
</dbReference>
<dbReference type="Gene3D" id="3.30.200.20">
    <property type="entry name" value="Phosphorylase Kinase, domain 1"/>
    <property type="match status" value="1"/>
</dbReference>
<evidence type="ECO:0000256" key="2">
    <source>
        <dbReference type="ARBA" id="ARBA00022527"/>
    </source>
</evidence>
<keyword evidence="3" id="KW-0808">Transferase</keyword>
<dbReference type="InterPro" id="IPR000719">
    <property type="entry name" value="Prot_kinase_dom"/>
</dbReference>
<evidence type="ECO:0000259" key="11">
    <source>
        <dbReference type="PROSITE" id="PS50011"/>
    </source>
</evidence>
<dbReference type="EMBL" id="JACHGT010000010">
    <property type="protein sequence ID" value="MBB6036886.1"/>
    <property type="molecule type" value="Genomic_DNA"/>
</dbReference>
<feature type="compositionally biased region" description="Acidic residues" evidence="10">
    <location>
        <begin position="401"/>
        <end position="414"/>
    </location>
</feature>
<evidence type="ECO:0000259" key="12">
    <source>
        <dbReference type="PROSITE" id="PS51178"/>
    </source>
</evidence>
<accession>A0A841FL47</accession>
<dbReference type="GO" id="GO:0005524">
    <property type="term" value="F:ATP binding"/>
    <property type="evidence" value="ECO:0007669"/>
    <property type="project" value="UniProtKB-KW"/>
</dbReference>
<dbReference type="Pfam" id="PF00069">
    <property type="entry name" value="Pkinase"/>
    <property type="match status" value="1"/>
</dbReference>
<comment type="caution">
    <text evidence="13">The sequence shown here is derived from an EMBL/GenBank/DDBJ whole genome shotgun (WGS) entry which is preliminary data.</text>
</comment>
<dbReference type="InterPro" id="IPR011009">
    <property type="entry name" value="Kinase-like_dom_sf"/>
</dbReference>
<dbReference type="Gene3D" id="1.10.510.10">
    <property type="entry name" value="Transferase(Phosphotransferase) domain 1"/>
    <property type="match status" value="1"/>
</dbReference>
<dbReference type="PANTHER" id="PTHR43289">
    <property type="entry name" value="MITOGEN-ACTIVATED PROTEIN KINASE KINASE KINASE 20-RELATED"/>
    <property type="match status" value="1"/>
</dbReference>
<dbReference type="Pfam" id="PF03793">
    <property type="entry name" value="PASTA"/>
    <property type="match status" value="1"/>
</dbReference>
<evidence type="ECO:0000256" key="10">
    <source>
        <dbReference type="SAM" id="MobiDB-lite"/>
    </source>
</evidence>
<evidence type="ECO:0000256" key="9">
    <source>
        <dbReference type="ARBA" id="ARBA00048679"/>
    </source>
</evidence>
<dbReference type="EC" id="2.7.11.1" evidence="1"/>
<keyword evidence="6 13" id="KW-0418">Kinase</keyword>
<dbReference type="Proteomes" id="UP000548476">
    <property type="component" value="Unassembled WGS sequence"/>
</dbReference>
<evidence type="ECO:0000256" key="4">
    <source>
        <dbReference type="ARBA" id="ARBA00022737"/>
    </source>
</evidence>
<evidence type="ECO:0000256" key="8">
    <source>
        <dbReference type="ARBA" id="ARBA00047899"/>
    </source>
</evidence>
<dbReference type="PROSITE" id="PS00108">
    <property type="entry name" value="PROTEIN_KINASE_ST"/>
    <property type="match status" value="1"/>
</dbReference>
<gene>
    <name evidence="13" type="ORF">HNR73_004759</name>
</gene>
<feature type="domain" description="Protein kinase" evidence="11">
    <location>
        <begin position="11"/>
        <end position="272"/>
    </location>
</feature>
<reference evidence="13 14" key="1">
    <citation type="submission" date="2020-08" db="EMBL/GenBank/DDBJ databases">
        <title>Genomic Encyclopedia of Type Strains, Phase IV (KMG-IV): sequencing the most valuable type-strain genomes for metagenomic binning, comparative biology and taxonomic classification.</title>
        <authorList>
            <person name="Goeker M."/>
        </authorList>
    </citation>
    <scope>NUCLEOTIDE SEQUENCE [LARGE SCALE GENOMIC DNA]</scope>
    <source>
        <strain evidence="13 14">YIM 65646</strain>
    </source>
</reference>
<comment type="catalytic activity">
    <reaction evidence="8">
        <text>L-threonyl-[protein] + ATP = O-phospho-L-threonyl-[protein] + ADP + H(+)</text>
        <dbReference type="Rhea" id="RHEA:46608"/>
        <dbReference type="Rhea" id="RHEA-COMP:11060"/>
        <dbReference type="Rhea" id="RHEA-COMP:11605"/>
        <dbReference type="ChEBI" id="CHEBI:15378"/>
        <dbReference type="ChEBI" id="CHEBI:30013"/>
        <dbReference type="ChEBI" id="CHEBI:30616"/>
        <dbReference type="ChEBI" id="CHEBI:61977"/>
        <dbReference type="ChEBI" id="CHEBI:456216"/>
        <dbReference type="EC" id="2.7.11.1"/>
    </reaction>
</comment>
<keyword evidence="14" id="KW-1185">Reference proteome</keyword>
<keyword evidence="5" id="KW-0547">Nucleotide-binding</keyword>
<dbReference type="PROSITE" id="PS51178">
    <property type="entry name" value="PASTA"/>
    <property type="match status" value="1"/>
</dbReference>
<dbReference type="FunFam" id="1.10.510.10:FF:000021">
    <property type="entry name" value="Serine/threonine protein kinase"/>
    <property type="match status" value="1"/>
</dbReference>
<protein>
    <recommendedName>
        <fullName evidence="1">non-specific serine/threonine protein kinase</fullName>
        <ecNumber evidence="1">2.7.11.1</ecNumber>
    </recommendedName>
</protein>
<dbReference type="RefSeq" id="WP_184789717.1">
    <property type="nucleotide sequence ID" value="NZ_BONT01000058.1"/>
</dbReference>
<dbReference type="GO" id="GO:0004674">
    <property type="term" value="F:protein serine/threonine kinase activity"/>
    <property type="evidence" value="ECO:0007669"/>
    <property type="project" value="UniProtKB-KW"/>
</dbReference>
<feature type="region of interest" description="Disordered" evidence="10">
    <location>
        <begin position="354"/>
        <end position="426"/>
    </location>
</feature>
<dbReference type="PANTHER" id="PTHR43289:SF6">
    <property type="entry name" value="SERINE_THREONINE-PROTEIN KINASE NEKL-3"/>
    <property type="match status" value="1"/>
</dbReference>
<keyword evidence="2 13" id="KW-0723">Serine/threonine-protein kinase</keyword>
<sequence>MPVGELVGGRYRLVSRIAGGGMGTVWNATDTRLDREVAVKILHPGLSADASFRTRFASEARLVAGLNTRSIATVHDYGEDEGADGVRAYLVMEFVDGRSLADILRRDGALPLAEAMRIIAEAAEGLHVAHRASIVHRDIKPANILIAEDGAVKLIDFGIARSLGDAGLTETGMVIGTVTYTAPEHLADEDPAPAADIYSLGIVAYECLTGRTPFASDKVPAIINGHLNQTPPPLPEEIPAAVSDAVMTALRKDPDDRWRTAERFARACREALDGVTPDKGAPPRPSYVAVMEALNRERPDIGGDTAALPDGETPAKPPRRLVPALAALGIAALLAGLIIWRPWGPPADDDRAVRDYHLPPLSSLSPGPAGEESNEPQVDGSSPPGETPGDDGTEKDRPEPEPDPGDGEPGEGGEDPNTAKVPDLKGVPVTAVAERLRAHGFDNSKPEAEMNWQGETCVVTEQTPEPGAVVDVGTLITFHYIDTYPQCLSEYFSLPAVPETALPPLAPNAVVSRDRAAVPRRRGGRHGRR</sequence>
<dbReference type="Gene3D" id="3.30.10.20">
    <property type="match status" value="1"/>
</dbReference>
<dbReference type="InterPro" id="IPR008271">
    <property type="entry name" value="Ser/Thr_kinase_AS"/>
</dbReference>
<keyword evidence="7" id="KW-0067">ATP-binding</keyword>
<comment type="catalytic activity">
    <reaction evidence="9">
        <text>L-seryl-[protein] + ATP = O-phospho-L-seryl-[protein] + ADP + H(+)</text>
        <dbReference type="Rhea" id="RHEA:17989"/>
        <dbReference type="Rhea" id="RHEA-COMP:9863"/>
        <dbReference type="Rhea" id="RHEA-COMP:11604"/>
        <dbReference type="ChEBI" id="CHEBI:15378"/>
        <dbReference type="ChEBI" id="CHEBI:29999"/>
        <dbReference type="ChEBI" id="CHEBI:30616"/>
        <dbReference type="ChEBI" id="CHEBI:83421"/>
        <dbReference type="ChEBI" id="CHEBI:456216"/>
        <dbReference type="EC" id="2.7.11.1"/>
    </reaction>
</comment>
<feature type="domain" description="PASTA" evidence="12">
    <location>
        <begin position="415"/>
        <end position="482"/>
    </location>
</feature>
<proteinExistence type="predicted"/>
<dbReference type="AlphaFoldDB" id="A0A841FL47"/>
<evidence type="ECO:0000256" key="6">
    <source>
        <dbReference type="ARBA" id="ARBA00022777"/>
    </source>
</evidence>
<keyword evidence="4" id="KW-0677">Repeat</keyword>
<dbReference type="CDD" id="cd14014">
    <property type="entry name" value="STKc_PknB_like"/>
    <property type="match status" value="1"/>
</dbReference>
<dbReference type="GO" id="GO:0045717">
    <property type="term" value="P:negative regulation of fatty acid biosynthetic process"/>
    <property type="evidence" value="ECO:0007669"/>
    <property type="project" value="UniProtKB-ARBA"/>
</dbReference>
<evidence type="ECO:0000256" key="5">
    <source>
        <dbReference type="ARBA" id="ARBA00022741"/>
    </source>
</evidence>
<name>A0A841FL47_9ACTN</name>
<dbReference type="FunFam" id="3.30.200.20:FF:000035">
    <property type="entry name" value="Serine/threonine protein kinase Stk1"/>
    <property type="match status" value="1"/>
</dbReference>
<evidence type="ECO:0000256" key="1">
    <source>
        <dbReference type="ARBA" id="ARBA00012513"/>
    </source>
</evidence>
<evidence type="ECO:0000313" key="14">
    <source>
        <dbReference type="Proteomes" id="UP000548476"/>
    </source>
</evidence>
<evidence type="ECO:0000256" key="7">
    <source>
        <dbReference type="ARBA" id="ARBA00022840"/>
    </source>
</evidence>
<evidence type="ECO:0000256" key="3">
    <source>
        <dbReference type="ARBA" id="ARBA00022679"/>
    </source>
</evidence>
<dbReference type="CDD" id="cd06577">
    <property type="entry name" value="PASTA_pknB"/>
    <property type="match status" value="1"/>
</dbReference>
<dbReference type="PROSITE" id="PS50011">
    <property type="entry name" value="PROTEIN_KINASE_DOM"/>
    <property type="match status" value="1"/>
</dbReference>
<dbReference type="SMART" id="SM00220">
    <property type="entry name" value="S_TKc"/>
    <property type="match status" value="1"/>
</dbReference>